<evidence type="ECO:0000313" key="4">
    <source>
        <dbReference type="Proteomes" id="UP000078348"/>
    </source>
</evidence>
<name>A0A196SJ75_BLAHN</name>
<dbReference type="InterPro" id="IPR013783">
    <property type="entry name" value="Ig-like_fold"/>
</dbReference>
<proteinExistence type="predicted"/>
<gene>
    <name evidence="3" type="ORF">AV274_1897</name>
</gene>
<feature type="chain" id="PRO_5008274661" description="He PIG protein family" evidence="2">
    <location>
        <begin position="22"/>
        <end position="1735"/>
    </location>
</feature>
<feature type="transmembrane region" description="Helical" evidence="1">
    <location>
        <begin position="1593"/>
        <end position="1615"/>
    </location>
</feature>
<accession>A0A196SJ75</accession>
<reference evidence="3 4" key="1">
    <citation type="submission" date="2016-05" db="EMBL/GenBank/DDBJ databases">
        <title>Nuclear genome of Blastocystis sp. subtype 1 NandII.</title>
        <authorList>
            <person name="Gentekaki E."/>
            <person name="Curtis B."/>
            <person name="Stairs C."/>
            <person name="Eme L."/>
            <person name="Herman E."/>
            <person name="Klimes V."/>
            <person name="Arias M.C."/>
            <person name="Elias M."/>
            <person name="Hilliou F."/>
            <person name="Klute M."/>
            <person name="Malik S.-B."/>
            <person name="Pightling A."/>
            <person name="Rachubinski R."/>
            <person name="Salas D."/>
            <person name="Schlacht A."/>
            <person name="Suga H."/>
            <person name="Archibald J."/>
            <person name="Ball S.G."/>
            <person name="Clark G."/>
            <person name="Dacks J."/>
            <person name="Van Der Giezen M."/>
            <person name="Tsaousis A."/>
            <person name="Roger A."/>
        </authorList>
    </citation>
    <scope>NUCLEOTIDE SEQUENCE [LARGE SCALE GENOMIC DNA]</scope>
    <source>
        <strain evidence="4">ATCC 50177 / NandII</strain>
    </source>
</reference>
<dbReference type="Pfam" id="PF05345">
    <property type="entry name" value="He_PIG"/>
    <property type="match status" value="3"/>
</dbReference>
<sequence>MKSVFCCLLILALAASIDCTADQVKIHVKKMSTEYPEEESIVIKDGQTALWTSPTFVSGELYEADVCLNRTTNLQYTMTLMDEYGDGWGKGSYLQIIGAYENKIFTNWVISGTMDNYVLSLYNPVEEDATWKVTSGTVADGWKTLSFNDGEWTSVDLSSPTLETSGAQYFRKTFTGLADLAAFEARFKFQYGIIAYMNGNEIFRDNMPAGEASPLTSATGSYITLGYRGVIRNGAEMNGNGVMAVELHFLSDAPVTSVSFNCWVAQYASTNPDQTAYKCYMTYPESIDGEGDEPAVFDFNTGTYYVGMTSDTPTIRFNYANVRPVVNAVSVISGVMNNFLPSTLTTSGADLTSSPFTAFIWGTGVTYSADTRIVRYSLFNTNYYKNIQTAMLSEGNRVWVPELSYYVCNIVAPTSIVMVPAATEAVVGVTSIEIKPAVGGFSSCTVTPALPQGLTLNAATCAISGVLAGSFTSATFTISTAAGATPITGTFSITAVACNGNVMFFKRTYPARWPERETFTLTNAATGEVIFDEPASSTQTAGLTKIMRFCTPAERVKIAINSESGSWDAQSWLYVGSVTGGNDDTLLRVKCNSYLNLRNEYYVRVGYAIGAQQPWRYLMGSVPENWHSMDVSAWAEASMGSFPDSTNRVQLYRKSFNVASLDNVGGMVLNIRARYALIVYLNGHEAYRIGFTGALSPTTYTEHVYPELKYHSVSLPLRQVASGTQAPVDLIVAGQNTIAIGLLALSDEQKTASFDATLQFLGDEANSRVIDYTLAYSAIPESADPFQNNMRSSMSMSTCTPNSLDITFADSRAEAITSFSVTNYYLRMTALPYGVTVKAQNLGDDDWVTLGTFEGWKWWSAAQEKKIYIANSKAYQRYRFENWNSGSTTECDWNVNRLDVYLDKMNVDIPELHYDSLDGYLNVELAEIFPNSPYYTLFTVQPELPAGLSMDQATGAVMGTPTALTESRQYTISAKKITGETSSSVVTMAVTICKDGKSLITSTLLTTSMPSLEFYRLYAGRGTSGQLLRDEPSLFMANNNLVYADFCLPHGIYTFQRGMSQSDEGLSFPAGHSLSVDLGTLRFEMGHVPQSAPASGATMVFSSLLPFQINYDDWRVYRSATAVPANWNANDFDDAAWDVVKAADIGIVAPVTFYVRRSFEIPSEDYHVLNIHTKFTGGMAAYYNGRLVARFNLPETFHAETFASAPHDFTAYSKFHVILPTSGSVVGKNTMAFEVHREEQQSTADPVVFDATGAFGVADCSPVVDSQIMGQATELSLGDYPNLFDLNPTTLVIMAKDAGTFMEWTVENLEGSKFNSYGFTSGEENFSMAWSLYARGSEEDDYVTLHETPAIRLVDRERSAFATPVAIASFRQFRFFLDANANKAPRISEMVFQYCVATGNVCPAIDDYPAVQEGQISPAGCPDKYTGYSYRMCKGGALGEVKLEHCVPKVPTNLRYKETTYNFVLDVEVATPQPEYDNLIDEFYLDESVALPEGLALDATTGVISGKPTKVAEIASYTIYGKNSRSATQVVLSIGVRKGQCYADGVFDTTEVDETAVYECSSGGSFVGTQRRLCLLGKTDGEWQKASGFCLSVALLVVLIVVAILIVVIVILVVLRLTRKKKSVGGVKGAKGKTVKVTKAEAPKQKEVKVFVGTQRRLCLLGKTDGEWQKASGFCLSVALLVVLIVVAILIVVIVILVVLRLTRKKKSVGGVKGAKGKTVKVTKAEAPKQKEVKV</sequence>
<dbReference type="Gene3D" id="2.60.120.260">
    <property type="entry name" value="Galactose-binding domain-like"/>
    <property type="match status" value="1"/>
</dbReference>
<comment type="caution">
    <text evidence="3">The sequence shown here is derived from an EMBL/GenBank/DDBJ whole genome shotgun (WGS) entry which is preliminary data.</text>
</comment>
<keyword evidence="4" id="KW-1185">Reference proteome</keyword>
<keyword evidence="1" id="KW-1133">Transmembrane helix</keyword>
<dbReference type="Proteomes" id="UP000078348">
    <property type="component" value="Unassembled WGS sequence"/>
</dbReference>
<keyword evidence="2" id="KW-0732">Signal</keyword>
<evidence type="ECO:0008006" key="5">
    <source>
        <dbReference type="Google" id="ProtNLM"/>
    </source>
</evidence>
<organism evidence="3 4">
    <name type="scientific">Blastocystis sp. subtype 1 (strain ATCC 50177 / NandII)</name>
    <dbReference type="NCBI Taxonomy" id="478820"/>
    <lineage>
        <taxon>Eukaryota</taxon>
        <taxon>Sar</taxon>
        <taxon>Stramenopiles</taxon>
        <taxon>Bigyra</taxon>
        <taxon>Opalozoa</taxon>
        <taxon>Opalinata</taxon>
        <taxon>Blastocystidae</taxon>
        <taxon>Blastocystis</taxon>
    </lineage>
</organism>
<keyword evidence="1" id="KW-0812">Transmembrane</keyword>
<evidence type="ECO:0000256" key="2">
    <source>
        <dbReference type="SAM" id="SignalP"/>
    </source>
</evidence>
<evidence type="ECO:0000256" key="1">
    <source>
        <dbReference type="SAM" id="Phobius"/>
    </source>
</evidence>
<feature type="signal peptide" evidence="2">
    <location>
        <begin position="1"/>
        <end position="21"/>
    </location>
</feature>
<protein>
    <recommendedName>
        <fullName evidence="5">He PIG protein family</fullName>
    </recommendedName>
</protein>
<feature type="transmembrane region" description="Helical" evidence="1">
    <location>
        <begin position="1673"/>
        <end position="1700"/>
    </location>
</feature>
<evidence type="ECO:0000313" key="3">
    <source>
        <dbReference type="EMBL" id="OAO16366.1"/>
    </source>
</evidence>
<keyword evidence="1" id="KW-0472">Membrane</keyword>
<dbReference type="EMBL" id="LXWW01000085">
    <property type="protein sequence ID" value="OAO16366.1"/>
    <property type="molecule type" value="Genomic_DNA"/>
</dbReference>
<dbReference type="Gene3D" id="2.60.40.10">
    <property type="entry name" value="Immunoglobulins"/>
    <property type="match status" value="2"/>
</dbReference>
<dbReference type="OrthoDB" id="10479838at2759"/>